<evidence type="ECO:0000256" key="1">
    <source>
        <dbReference type="ARBA" id="ARBA00001966"/>
    </source>
</evidence>
<organism evidence="8 9">
    <name type="scientific">Parafrankia irregularis</name>
    <dbReference type="NCBI Taxonomy" id="795642"/>
    <lineage>
        <taxon>Bacteria</taxon>
        <taxon>Bacillati</taxon>
        <taxon>Actinomycetota</taxon>
        <taxon>Actinomycetes</taxon>
        <taxon>Frankiales</taxon>
        <taxon>Frankiaceae</taxon>
        <taxon>Parafrankia</taxon>
    </lineage>
</organism>
<dbReference type="GO" id="GO:0016491">
    <property type="term" value="F:oxidoreductase activity"/>
    <property type="evidence" value="ECO:0007669"/>
    <property type="project" value="InterPro"/>
</dbReference>
<evidence type="ECO:0000256" key="6">
    <source>
        <dbReference type="ARBA" id="ARBA00023014"/>
    </source>
</evidence>
<reference evidence="9" key="1">
    <citation type="submission" date="2015-11" db="EMBL/GenBank/DDBJ databases">
        <authorList>
            <person name="Varghese N."/>
        </authorList>
    </citation>
    <scope>NUCLEOTIDE SEQUENCE [LARGE SCALE GENOMIC DNA]</scope>
    <source>
        <strain evidence="9">DSM 45899</strain>
    </source>
</reference>
<dbReference type="SFLD" id="SFLDG01386">
    <property type="entry name" value="main_SPASM_domain-containing"/>
    <property type="match status" value="1"/>
</dbReference>
<dbReference type="GO" id="GO:0046872">
    <property type="term" value="F:metal ion binding"/>
    <property type="evidence" value="ECO:0007669"/>
    <property type="project" value="UniProtKB-KW"/>
</dbReference>
<dbReference type="Pfam" id="PF04055">
    <property type="entry name" value="Radical_SAM"/>
    <property type="match status" value="1"/>
</dbReference>
<protein>
    <recommendedName>
        <fullName evidence="7">Radical SAM core domain-containing protein</fullName>
    </recommendedName>
</protein>
<dbReference type="AlphaFoldDB" id="A0A0S4QR97"/>
<dbReference type="EMBL" id="FAOZ01000017">
    <property type="protein sequence ID" value="CUU58117.1"/>
    <property type="molecule type" value="Genomic_DNA"/>
</dbReference>
<dbReference type="Proteomes" id="UP000198802">
    <property type="component" value="Unassembled WGS sequence"/>
</dbReference>
<evidence type="ECO:0000259" key="7">
    <source>
        <dbReference type="Pfam" id="PF04055"/>
    </source>
</evidence>
<comment type="cofactor">
    <cofactor evidence="1">
        <name>[4Fe-4S] cluster</name>
        <dbReference type="ChEBI" id="CHEBI:49883"/>
    </cofactor>
</comment>
<evidence type="ECO:0000256" key="3">
    <source>
        <dbReference type="ARBA" id="ARBA00022691"/>
    </source>
</evidence>
<dbReference type="SFLD" id="SFLDS00029">
    <property type="entry name" value="Radical_SAM"/>
    <property type="match status" value="1"/>
</dbReference>
<keyword evidence="2" id="KW-0004">4Fe-4S</keyword>
<feature type="domain" description="Radical SAM core" evidence="7">
    <location>
        <begin position="11"/>
        <end position="165"/>
    </location>
</feature>
<keyword evidence="9" id="KW-1185">Reference proteome</keyword>
<dbReference type="NCBIfam" id="TIGR04269">
    <property type="entry name" value="SAM_SPASM_FxsB"/>
    <property type="match status" value="1"/>
</dbReference>
<dbReference type="InterPro" id="IPR058240">
    <property type="entry name" value="rSAM_sf"/>
</dbReference>
<dbReference type="Gene3D" id="3.20.20.70">
    <property type="entry name" value="Aldolase class I"/>
    <property type="match status" value="1"/>
</dbReference>
<dbReference type="InterPro" id="IPR007197">
    <property type="entry name" value="rSAM"/>
</dbReference>
<dbReference type="GO" id="GO:0051539">
    <property type="term" value="F:4 iron, 4 sulfur cluster binding"/>
    <property type="evidence" value="ECO:0007669"/>
    <property type="project" value="UniProtKB-KW"/>
</dbReference>
<dbReference type="InterPro" id="IPR026335">
    <property type="entry name" value="rSAM_SPASM_FxsB"/>
</dbReference>
<keyword evidence="3" id="KW-0949">S-adenosyl-L-methionine</keyword>
<keyword evidence="4" id="KW-0479">Metal-binding</keyword>
<dbReference type="PANTHER" id="PTHR43273">
    <property type="entry name" value="ANAEROBIC SULFATASE-MATURATING ENZYME HOMOLOG ASLB-RELATED"/>
    <property type="match status" value="1"/>
</dbReference>
<evidence type="ECO:0000313" key="8">
    <source>
        <dbReference type="EMBL" id="CUU58117.1"/>
    </source>
</evidence>
<gene>
    <name evidence="8" type="ORF">Ga0074812_11726</name>
</gene>
<dbReference type="CDD" id="cd01335">
    <property type="entry name" value="Radical_SAM"/>
    <property type="match status" value="1"/>
</dbReference>
<evidence type="ECO:0000313" key="9">
    <source>
        <dbReference type="Proteomes" id="UP000198802"/>
    </source>
</evidence>
<dbReference type="PROSITE" id="PS01305">
    <property type="entry name" value="MOAA_NIFB_PQQE"/>
    <property type="match status" value="1"/>
</dbReference>
<dbReference type="SFLD" id="SFLDG01072">
    <property type="entry name" value="dehydrogenase_like"/>
    <property type="match status" value="1"/>
</dbReference>
<evidence type="ECO:0000256" key="2">
    <source>
        <dbReference type="ARBA" id="ARBA00022485"/>
    </source>
</evidence>
<evidence type="ECO:0000256" key="4">
    <source>
        <dbReference type="ARBA" id="ARBA00022723"/>
    </source>
</evidence>
<dbReference type="InterPro" id="IPR000385">
    <property type="entry name" value="MoaA_NifB_PqqE_Fe-S-bd_CS"/>
</dbReference>
<sequence>MPFRQFVLKVNSRCNLSCTYCYVYHLADQSWRRQPVTMSREVVAATAGRIAAHAARHQLTRVEVILHGGEPLLAGAAFLDHVARQIRSAVAPTTDVELTVQTNGTLLTPSFLALCADVGMKIGVSVDGGPADNDRRRVRHDGGGSHASVEAGLRLLTSERFRPLLSGLLCVVDLHSDPVTVYENLLAWQPPAMDFLLPHGNWTSRPPGRDEDEGLTPYGDWLGALFERWYSAPEDETDIRLFLEIIVLLLGGDSQVETVGLSPSSVLVIETDGTVEQVDALKSAYPGAAATGLTVLRDDFDEAFHHPGILARQIGAAALGADCAACPVHRVCGGGYYPHRYRAGSGFQNRSVYCPDLLALINRIHRRIQPDIDKVRRSK</sequence>
<dbReference type="SUPFAM" id="SSF102114">
    <property type="entry name" value="Radical SAM enzymes"/>
    <property type="match status" value="1"/>
</dbReference>
<dbReference type="SFLD" id="SFLDG01067">
    <property type="entry name" value="SPASM/twitch_domain_containing"/>
    <property type="match status" value="1"/>
</dbReference>
<accession>A0A0S4QR97</accession>
<dbReference type="InterPro" id="IPR023867">
    <property type="entry name" value="Sulphatase_maturase_rSAM"/>
</dbReference>
<keyword evidence="5" id="KW-0408">Iron</keyword>
<dbReference type="InterPro" id="IPR013785">
    <property type="entry name" value="Aldolase_TIM"/>
</dbReference>
<proteinExistence type="predicted"/>
<evidence type="ECO:0000256" key="5">
    <source>
        <dbReference type="ARBA" id="ARBA00023004"/>
    </source>
</evidence>
<dbReference type="PANTHER" id="PTHR43273:SF8">
    <property type="entry name" value="RADICAL SAM DOMAIN PROTEIN"/>
    <property type="match status" value="1"/>
</dbReference>
<name>A0A0S4QR97_9ACTN</name>
<keyword evidence="6" id="KW-0411">Iron-sulfur</keyword>